<dbReference type="InterPro" id="IPR046673">
    <property type="entry name" value="ToxA_N"/>
</dbReference>
<dbReference type="RefSeq" id="WP_252993425.1">
    <property type="nucleotide sequence ID" value="NZ_CP078013.2"/>
</dbReference>
<sequence length="444" mass="50043">MSKPSRLVDPGHAKRRQAVKDAPANLPDWYHQASPVQRQAVDTATFASFSSQTQLDKAMADLQGLDAFAAPLLSQALKDALKVTLDVNKTFLRLNKTITYGILRERVGTYQVLNLSLLQAAIHNFEAAECEAGAFDETSGFVVEGATRHLRAVVDIPDGPPVSQALSRAEYRRALSAVPQGFLYPTDAAKAKALHDPFVAAQKDAMRAAAEMALLKKDIEPADYDMILSVIAGEMNPRLKGKRVWFRDLQLMKHRLTGCVVFSISDKYAYSDEFILYVPQDPQSPLKRYSLGQLREQFKRQFTARDLSVSGPTAYQRFFSQFVDYADLPDYFSQFTQNGPDKTFDQSFAPYAPLLNMVVKGLNPWGAFNELPPPDAVVQVPEDDPYLDPQGIARRGRGIWADNVDLWDYLFDRYRDKLLGDARTTRCRRRMWMRRCARKKSPAC</sequence>
<dbReference type="KEGG" id="ppeg:KUA23_03030"/>
<name>A0ABD7TJJ7_9PSED</name>
<protein>
    <submittedName>
        <fullName evidence="2">DUF6543 domain-containing protein</fullName>
    </submittedName>
</protein>
<evidence type="ECO:0000313" key="2">
    <source>
        <dbReference type="EMBL" id="USW01738.1"/>
    </source>
</evidence>
<proteinExistence type="predicted"/>
<dbReference type="Proteomes" id="UP001056907">
    <property type="component" value="Chromosome"/>
</dbReference>
<dbReference type="EMBL" id="CP078013">
    <property type="protein sequence ID" value="USW01738.1"/>
    <property type="molecule type" value="Genomic_DNA"/>
</dbReference>
<evidence type="ECO:0000313" key="3">
    <source>
        <dbReference type="Proteomes" id="UP001056907"/>
    </source>
</evidence>
<feature type="domain" description="Dermonecrotic toxin N-terminal" evidence="1">
    <location>
        <begin position="59"/>
        <end position="322"/>
    </location>
</feature>
<gene>
    <name evidence="2" type="ORF">KUA23_03030</name>
</gene>
<dbReference type="Pfam" id="PF20178">
    <property type="entry name" value="ToxA_N"/>
    <property type="match status" value="1"/>
</dbReference>
<dbReference type="AlphaFoldDB" id="A0ABD7TJJ7"/>
<reference evidence="2" key="2">
    <citation type="submission" date="2024-04" db="EMBL/GenBank/DDBJ databases">
        <authorList>
            <person name="Diaz M."/>
            <person name="Bach T."/>
            <person name="Gonzalez Anta G."/>
            <person name="Agaras B."/>
            <person name="Wibberg D."/>
            <person name="Noguera F."/>
            <person name="Canciani W."/>
            <person name="Ybarra T."/>
            <person name="Nunez M.L."/>
            <person name="Valverde C."/>
        </authorList>
    </citation>
    <scope>NUCLEOTIDE SEQUENCE</scope>
    <source>
        <strain evidence="2">1008</strain>
    </source>
</reference>
<organism evidence="2 3">
    <name type="scientific">Pseudomonas pergaminensis</name>
    <dbReference type="NCBI Taxonomy" id="2853159"/>
    <lineage>
        <taxon>Bacteria</taxon>
        <taxon>Pseudomonadati</taxon>
        <taxon>Pseudomonadota</taxon>
        <taxon>Gammaproteobacteria</taxon>
        <taxon>Pseudomonadales</taxon>
        <taxon>Pseudomonadaceae</taxon>
        <taxon>Pseudomonas</taxon>
    </lineage>
</organism>
<accession>A0ABD7TJJ7</accession>
<reference evidence="2" key="1">
    <citation type="journal article" date="2022" name="Front. Plant Sci.">
        <title>Agronomic efficiency and genome mining analysis of the wheat-biostimulant rhizospheric bacterium Pseudomonas pergaminensis sp. nov. strain 1008T.</title>
        <authorList>
            <person name="Diaz M."/>
            <person name="Bach T."/>
            <person name="Gonzalez Anta G."/>
            <person name="Agaras B."/>
            <person name="Wibberg D."/>
            <person name="Noguera F."/>
            <person name="Canciani W."/>
            <person name="Valverde C."/>
        </authorList>
    </citation>
    <scope>NUCLEOTIDE SEQUENCE</scope>
    <source>
        <strain evidence="2">1008</strain>
    </source>
</reference>
<evidence type="ECO:0000259" key="1">
    <source>
        <dbReference type="Pfam" id="PF20178"/>
    </source>
</evidence>